<dbReference type="Gene3D" id="3.30.110.40">
    <property type="entry name" value="TusA-like domain"/>
    <property type="match status" value="1"/>
</dbReference>
<dbReference type="PANTHER" id="PTHR33279:SF2">
    <property type="entry name" value="SULFUR CARRIER PROTEIN TUSA"/>
    <property type="match status" value="1"/>
</dbReference>
<dbReference type="InterPro" id="IPR036868">
    <property type="entry name" value="TusA-like_sf"/>
</dbReference>
<comment type="similarity">
    <text evidence="1">Belongs to the sulfur carrier protein TusA family.</text>
</comment>
<keyword evidence="3" id="KW-0808">Transferase</keyword>
<name>A0A545TK04_9GAMM</name>
<dbReference type="EMBL" id="VIKR01000001">
    <property type="protein sequence ID" value="TQV77491.1"/>
    <property type="molecule type" value="Genomic_DNA"/>
</dbReference>
<dbReference type="InterPro" id="IPR001455">
    <property type="entry name" value="TusA-like"/>
</dbReference>
<dbReference type="PANTHER" id="PTHR33279">
    <property type="entry name" value="SULFUR CARRIER PROTEIN YEDF-RELATED"/>
    <property type="match status" value="1"/>
</dbReference>
<sequence>MKSAENMPLSENSDISADYLVDATQMKCPLPLLKMKQALNQASVGEVVFVRCTDPTSQRDFKSFIDMTEHELRIKQVKNEFHYWVTKKA</sequence>
<evidence type="ECO:0000313" key="3">
    <source>
        <dbReference type="EMBL" id="TQV77491.1"/>
    </source>
</evidence>
<dbReference type="Pfam" id="PF01206">
    <property type="entry name" value="TusA"/>
    <property type="match status" value="1"/>
</dbReference>
<dbReference type="RefSeq" id="WP_142941063.1">
    <property type="nucleotide sequence ID" value="NZ_VIKR01000001.1"/>
</dbReference>
<feature type="domain" description="UPF0033" evidence="2">
    <location>
        <begin position="21"/>
        <end position="87"/>
    </location>
</feature>
<gene>
    <name evidence="3" type="ORF">FLL45_05990</name>
</gene>
<dbReference type="CDD" id="cd00291">
    <property type="entry name" value="SirA_YedF_YeeD"/>
    <property type="match status" value="1"/>
</dbReference>
<organism evidence="3 4">
    <name type="scientific">Aliikangiella marina</name>
    <dbReference type="NCBI Taxonomy" id="1712262"/>
    <lineage>
        <taxon>Bacteria</taxon>
        <taxon>Pseudomonadati</taxon>
        <taxon>Pseudomonadota</taxon>
        <taxon>Gammaproteobacteria</taxon>
        <taxon>Oceanospirillales</taxon>
        <taxon>Pleioneaceae</taxon>
        <taxon>Aliikangiella</taxon>
    </lineage>
</organism>
<evidence type="ECO:0000313" key="4">
    <source>
        <dbReference type="Proteomes" id="UP000317839"/>
    </source>
</evidence>
<dbReference type="AlphaFoldDB" id="A0A545TK04"/>
<dbReference type="GO" id="GO:0016740">
    <property type="term" value="F:transferase activity"/>
    <property type="evidence" value="ECO:0007669"/>
    <property type="project" value="UniProtKB-KW"/>
</dbReference>
<accession>A0A545TK04</accession>
<dbReference type="SUPFAM" id="SSF64307">
    <property type="entry name" value="SirA-like"/>
    <property type="match status" value="1"/>
</dbReference>
<proteinExistence type="inferred from homology"/>
<dbReference type="Proteomes" id="UP000317839">
    <property type="component" value="Unassembled WGS sequence"/>
</dbReference>
<comment type="caution">
    <text evidence="3">The sequence shown here is derived from an EMBL/GenBank/DDBJ whole genome shotgun (WGS) entry which is preliminary data.</text>
</comment>
<evidence type="ECO:0000259" key="2">
    <source>
        <dbReference type="Pfam" id="PF01206"/>
    </source>
</evidence>
<reference evidence="3 4" key="1">
    <citation type="submission" date="2019-06" db="EMBL/GenBank/DDBJ databases">
        <title>Draft genome of Aliikangiella marina GYP-15.</title>
        <authorList>
            <person name="Wang G."/>
        </authorList>
    </citation>
    <scope>NUCLEOTIDE SEQUENCE [LARGE SCALE GENOMIC DNA]</scope>
    <source>
        <strain evidence="3 4">GYP-15</strain>
    </source>
</reference>
<dbReference type="OrthoDB" id="9797551at2"/>
<evidence type="ECO:0000256" key="1">
    <source>
        <dbReference type="ARBA" id="ARBA00008984"/>
    </source>
</evidence>
<protein>
    <submittedName>
        <fullName evidence="3">Sulfurtransferase TusA family protein</fullName>
    </submittedName>
</protein>
<keyword evidence="4" id="KW-1185">Reference proteome</keyword>